<feature type="transmembrane region" description="Helical" evidence="1">
    <location>
        <begin position="210"/>
        <end position="238"/>
    </location>
</feature>
<keyword evidence="1" id="KW-0812">Transmembrane</keyword>
<evidence type="ECO:0000313" key="4">
    <source>
        <dbReference type="Proteomes" id="UP001165042"/>
    </source>
</evidence>
<feature type="domain" description="Fatty acid desaturase" evidence="2">
    <location>
        <begin position="82"/>
        <end position="263"/>
    </location>
</feature>
<dbReference type="EMBL" id="BSSD01000001">
    <property type="protein sequence ID" value="GLW89863.1"/>
    <property type="molecule type" value="Genomic_DNA"/>
</dbReference>
<comment type="caution">
    <text evidence="3">The sequence shown here is derived from an EMBL/GenBank/DDBJ whole genome shotgun (WGS) entry which is preliminary data.</text>
</comment>
<feature type="transmembrane region" description="Helical" evidence="1">
    <location>
        <begin position="55"/>
        <end position="72"/>
    </location>
</feature>
<protein>
    <recommendedName>
        <fullName evidence="2">Fatty acid desaturase domain-containing protein</fullName>
    </recommendedName>
</protein>
<feature type="transmembrane region" description="Helical" evidence="1">
    <location>
        <begin position="78"/>
        <end position="95"/>
    </location>
</feature>
<keyword evidence="1" id="KW-0472">Membrane</keyword>
<keyword evidence="4" id="KW-1185">Reference proteome</keyword>
<evidence type="ECO:0000313" key="3">
    <source>
        <dbReference type="EMBL" id="GLW89863.1"/>
    </source>
</evidence>
<evidence type="ECO:0000259" key="2">
    <source>
        <dbReference type="Pfam" id="PF00487"/>
    </source>
</evidence>
<dbReference type="GO" id="GO:0006629">
    <property type="term" value="P:lipid metabolic process"/>
    <property type="evidence" value="ECO:0007669"/>
    <property type="project" value="InterPro"/>
</dbReference>
<reference evidence="3" key="1">
    <citation type="submission" date="2023-02" db="EMBL/GenBank/DDBJ databases">
        <title>Actinokineospora globicatena NBRC 15670.</title>
        <authorList>
            <person name="Ichikawa N."/>
            <person name="Sato H."/>
            <person name="Tonouchi N."/>
        </authorList>
    </citation>
    <scope>NUCLEOTIDE SEQUENCE</scope>
    <source>
        <strain evidence="3">NBRC 15670</strain>
    </source>
</reference>
<keyword evidence="1" id="KW-1133">Transmembrane helix</keyword>
<organism evidence="3 4">
    <name type="scientific">Actinokineospora globicatena</name>
    <dbReference type="NCBI Taxonomy" id="103729"/>
    <lineage>
        <taxon>Bacteria</taxon>
        <taxon>Bacillati</taxon>
        <taxon>Actinomycetota</taxon>
        <taxon>Actinomycetes</taxon>
        <taxon>Pseudonocardiales</taxon>
        <taxon>Pseudonocardiaceae</taxon>
        <taxon>Actinokineospora</taxon>
    </lineage>
</organism>
<dbReference type="InterPro" id="IPR005804">
    <property type="entry name" value="FA_desaturase_dom"/>
</dbReference>
<dbReference type="Pfam" id="PF00487">
    <property type="entry name" value="FA_desaturase"/>
    <property type="match status" value="1"/>
</dbReference>
<sequence length="402" mass="45599">MAQEPAASGYGPVVSDEVRESMRRLPAAFQLPLTLLTGKPLAEQRRIRFTPTRHLLNAVFSMLVGVVIGVLALRISGWALVMLLPGWAMTLHGMRNLRMMIYHQCAHRNMWGRRKLDAALGRFVAALLVVQNFRQYSTEHVSEHHALHHMTLRDPTVQAFLVGLRLHAGMPSRLMWRRVLAKLFSPRFHLAFLIGRVRSYAQSCGPVERVCAIAAAVAVAAVAIATGTWLYLAVVWILPLTVFYQISNTLRLCVKHTFPRPDQTERRGHEYFATLTNAIFIGEATPDRDLRAGRRFAAWVRWCARMLCVHFPARYLVLTGDTVCHDFHHRQPMSRRWADYIFERAADAAKQSPGRAPYRHVWGLAQAMDTVFRSLSAADPAEYDPARLAAVNRRELFAAFDD</sequence>
<gene>
    <name evidence="3" type="ORF">Aglo03_06790</name>
</gene>
<evidence type="ECO:0000256" key="1">
    <source>
        <dbReference type="SAM" id="Phobius"/>
    </source>
</evidence>
<dbReference type="AlphaFoldDB" id="A0A9W6QKH5"/>
<name>A0A9W6QKH5_9PSEU</name>
<accession>A0A9W6QKH5</accession>
<proteinExistence type="predicted"/>
<dbReference type="Proteomes" id="UP001165042">
    <property type="component" value="Unassembled WGS sequence"/>
</dbReference>